<feature type="region of interest" description="Disordered" evidence="1">
    <location>
        <begin position="49"/>
        <end position="96"/>
    </location>
</feature>
<dbReference type="AlphaFoldDB" id="A0A813L9Y9"/>
<evidence type="ECO:0000256" key="1">
    <source>
        <dbReference type="SAM" id="MobiDB-lite"/>
    </source>
</evidence>
<feature type="domain" description="WDHD1/CFT4 second beta-propeller" evidence="2">
    <location>
        <begin position="125"/>
        <end position="371"/>
    </location>
</feature>
<evidence type="ECO:0000313" key="3">
    <source>
        <dbReference type="EMBL" id="CAE8722494.1"/>
    </source>
</evidence>
<reference evidence="3" key="1">
    <citation type="submission" date="2021-02" db="EMBL/GenBank/DDBJ databases">
        <authorList>
            <person name="Dougan E. K."/>
            <person name="Rhodes N."/>
            <person name="Thang M."/>
            <person name="Chan C."/>
        </authorList>
    </citation>
    <scope>NUCLEOTIDE SEQUENCE</scope>
</reference>
<feature type="region of interest" description="Disordered" evidence="1">
    <location>
        <begin position="384"/>
        <end position="406"/>
    </location>
</feature>
<name>A0A813L9Y9_POLGL</name>
<protein>
    <recommendedName>
        <fullName evidence="2">WDHD1/CFT4 second beta-propeller domain-containing protein</fullName>
    </recommendedName>
</protein>
<gene>
    <name evidence="3" type="ORF">PGLA2088_LOCUS42568</name>
</gene>
<feature type="non-terminal residue" evidence="3">
    <location>
        <position position="1"/>
    </location>
</feature>
<dbReference type="Pfam" id="PF12341">
    <property type="entry name" value="Mcl1_mid"/>
    <property type="match status" value="1"/>
</dbReference>
<proteinExistence type="predicted"/>
<organism evidence="3 4">
    <name type="scientific">Polarella glacialis</name>
    <name type="common">Dinoflagellate</name>
    <dbReference type="NCBI Taxonomy" id="89957"/>
    <lineage>
        <taxon>Eukaryota</taxon>
        <taxon>Sar</taxon>
        <taxon>Alveolata</taxon>
        <taxon>Dinophyceae</taxon>
        <taxon>Suessiales</taxon>
        <taxon>Suessiaceae</taxon>
        <taxon>Polarella</taxon>
    </lineage>
</organism>
<dbReference type="GO" id="GO:0003682">
    <property type="term" value="F:chromatin binding"/>
    <property type="evidence" value="ECO:0007669"/>
    <property type="project" value="TreeGrafter"/>
</dbReference>
<dbReference type="EMBL" id="CAJNNW010034388">
    <property type="protein sequence ID" value="CAE8722494.1"/>
    <property type="molecule type" value="Genomic_DNA"/>
</dbReference>
<dbReference type="GO" id="GO:0006261">
    <property type="term" value="P:DNA-templated DNA replication"/>
    <property type="evidence" value="ECO:0007669"/>
    <property type="project" value="TreeGrafter"/>
</dbReference>
<dbReference type="GO" id="GO:0043596">
    <property type="term" value="C:nuclear replication fork"/>
    <property type="evidence" value="ECO:0007669"/>
    <property type="project" value="TreeGrafter"/>
</dbReference>
<feature type="compositionally biased region" description="Acidic residues" evidence="1">
    <location>
        <begin position="60"/>
        <end position="69"/>
    </location>
</feature>
<dbReference type="PANTHER" id="PTHR19932:SF10">
    <property type="entry name" value="WD REPEAT AND HMG-BOX DNA-BINDING PROTEIN 1"/>
    <property type="match status" value="1"/>
</dbReference>
<sequence>MKCGPVRMERHLPNPFRVGTRKPPILSKSPGPGRSSVLVLVAGMAAEEAEQASAANLGCTEDEPDDDFQPDLPGAKATGSRKSAAAANDQVTEESAAAALPALPPLLTGPWQQLEGAPRPPGAGPRLLAWNEHGHVASYPDQLRVEVHRHSEEKPQRIADYDGLQMAAVSEGACCLAAGSGAAGGSRILIRPSERWEKAVFSAPLGSAAEAPEAVACGGNFVAVLTSSRMLRLYTFSGMPMGLLSMPGRSVALAARGPLLLVVTGRPLAASESQDADFEDVLDFRLLDVRTRIERSAGRLPLSPASRLRWLGFAEDLVPIAIDTSGVVRALLGSGAGSWGPAGGTGGEWTPVLSLAEHEEDGPLWAVHALQGSLVFAEIGASAAEPRAPPEAPKEEAQEAVSAEGLGSEGGVVEPVEIQPVFFGVRSSCQLRTLSWRLPIGPFPTAGDAIEGAFREQLLARHAQDMVSMALLGPEDVQKAEALEKKSKQSALKLFHQLASAQEVERAHHVAQFSLASSTGSFKVLDMAQKLAEKANQYRLADAVAALPRHALVPQLTSAQPQ</sequence>
<feature type="region of interest" description="Disordered" evidence="1">
    <location>
        <begin position="1"/>
        <end position="33"/>
    </location>
</feature>
<accession>A0A813L9Y9</accession>
<evidence type="ECO:0000259" key="2">
    <source>
        <dbReference type="Pfam" id="PF12341"/>
    </source>
</evidence>
<comment type="caution">
    <text evidence="3">The sequence shown here is derived from an EMBL/GenBank/DDBJ whole genome shotgun (WGS) entry which is preliminary data.</text>
</comment>
<dbReference type="GO" id="GO:0000278">
    <property type="term" value="P:mitotic cell cycle"/>
    <property type="evidence" value="ECO:0007669"/>
    <property type="project" value="TreeGrafter"/>
</dbReference>
<dbReference type="GO" id="GO:0006281">
    <property type="term" value="P:DNA repair"/>
    <property type="evidence" value="ECO:0007669"/>
    <property type="project" value="TreeGrafter"/>
</dbReference>
<dbReference type="PANTHER" id="PTHR19932">
    <property type="entry name" value="WD REPEAT AND HMG-BOX DNA BINDING PROTEIN"/>
    <property type="match status" value="1"/>
</dbReference>
<dbReference type="Proteomes" id="UP000626109">
    <property type="component" value="Unassembled WGS sequence"/>
</dbReference>
<dbReference type="InterPro" id="IPR022100">
    <property type="entry name" value="WDHD1/CFT4_beta-prop_2nd"/>
</dbReference>
<evidence type="ECO:0000313" key="4">
    <source>
        <dbReference type="Proteomes" id="UP000626109"/>
    </source>
</evidence>